<evidence type="ECO:0000313" key="6">
    <source>
        <dbReference type="EMBL" id="KAJ0963500.1"/>
    </source>
</evidence>
<dbReference type="CDD" id="cd00780">
    <property type="entry name" value="NTF2"/>
    <property type="match status" value="1"/>
</dbReference>
<dbReference type="Proteomes" id="UP001085076">
    <property type="component" value="Miscellaneous, Linkage group lg09"/>
</dbReference>
<dbReference type="PROSITE" id="PS50102">
    <property type="entry name" value="RRM"/>
    <property type="match status" value="1"/>
</dbReference>
<dbReference type="InterPro" id="IPR032710">
    <property type="entry name" value="NTF2-like_dom_sf"/>
</dbReference>
<dbReference type="InterPro" id="IPR012677">
    <property type="entry name" value="Nucleotide-bd_a/b_plait_sf"/>
</dbReference>
<dbReference type="OrthoDB" id="339151at2759"/>
<dbReference type="PROSITE" id="PS50177">
    <property type="entry name" value="NTF2_DOMAIN"/>
    <property type="match status" value="1"/>
</dbReference>
<keyword evidence="1 2" id="KW-0694">RNA-binding</keyword>
<proteinExistence type="predicted"/>
<feature type="region of interest" description="Disordered" evidence="3">
    <location>
        <begin position="317"/>
        <end position="337"/>
    </location>
</feature>
<dbReference type="GO" id="GO:0005829">
    <property type="term" value="C:cytosol"/>
    <property type="evidence" value="ECO:0007669"/>
    <property type="project" value="TreeGrafter"/>
</dbReference>
<feature type="compositionally biased region" description="Low complexity" evidence="3">
    <location>
        <begin position="281"/>
        <end position="290"/>
    </location>
</feature>
<evidence type="ECO:0000256" key="3">
    <source>
        <dbReference type="SAM" id="MobiDB-lite"/>
    </source>
</evidence>
<dbReference type="Gene3D" id="3.10.450.50">
    <property type="match status" value="1"/>
</dbReference>
<dbReference type="GO" id="GO:1990904">
    <property type="term" value="C:ribonucleoprotein complex"/>
    <property type="evidence" value="ECO:0007669"/>
    <property type="project" value="TreeGrafter"/>
</dbReference>
<dbReference type="PANTHER" id="PTHR10693">
    <property type="entry name" value="RAS GTPASE-ACTIVATING PROTEIN-BINDING PROTEIN"/>
    <property type="match status" value="1"/>
</dbReference>
<organism evidence="6 7">
    <name type="scientific">Dioscorea zingiberensis</name>
    <dbReference type="NCBI Taxonomy" id="325984"/>
    <lineage>
        <taxon>Eukaryota</taxon>
        <taxon>Viridiplantae</taxon>
        <taxon>Streptophyta</taxon>
        <taxon>Embryophyta</taxon>
        <taxon>Tracheophyta</taxon>
        <taxon>Spermatophyta</taxon>
        <taxon>Magnoliopsida</taxon>
        <taxon>Liliopsida</taxon>
        <taxon>Dioscoreales</taxon>
        <taxon>Dioscoreaceae</taxon>
        <taxon>Dioscorea</taxon>
    </lineage>
</organism>
<feature type="region of interest" description="Disordered" evidence="3">
    <location>
        <begin position="508"/>
        <end position="579"/>
    </location>
</feature>
<keyword evidence="7" id="KW-1185">Reference proteome</keyword>
<evidence type="ECO:0000259" key="5">
    <source>
        <dbReference type="PROSITE" id="PS50177"/>
    </source>
</evidence>
<evidence type="ECO:0000259" key="4">
    <source>
        <dbReference type="PROSITE" id="PS50102"/>
    </source>
</evidence>
<evidence type="ECO:0000313" key="7">
    <source>
        <dbReference type="Proteomes" id="UP001085076"/>
    </source>
</evidence>
<sequence>MSSGQLFRTSSGPLAPPVTRSLPRPETLERHHLYVHRAIKPIYLKAFPIRRLPTLRIAPPLPRSLGLLQALSDLRLVGAGFRSYDPRSASSFLAHLHSHDMALPSVESTTHPKPEVVGRAFVEQYYKVFHHSPELVHKFYMDSSVLSRPDSDGVMTSVTTLDAIDKLVLSLDSQNYFVELETIDSQTSFNDGVFILVTGCIKGISDGIRRKFTQSFFLAHQDKGAYFVLNDVFRYVNESQPSETEQAVVNVANGTNGYSVIPPLTSDQDPASIQEHHVEETTTPPEAVPENGNEVPKTTENVGSAVEDEIIMDQQALPNGNDASTVPEPTASVPREPATMKSYASIVKFTKGSTATVSDFKSPTKDRQTTVTEKPSVVSVKTNIPSKPAAPPSEIPPASSNNIVESHNSHDVEGHSIYIKNLPLTATAAQVEEVFKKFGTIKPAGVQVRNHKIDRFCFGFVEFELLTSVQAAIEASPVTIGGRPVFVEEKKTTTRVINGVVSVGSGAVGTGRGRYPPGRGGFRNDNFRGRGGFGNNQSFGRGDFRNRGDYSNRGDYGNRGQYANRGGGRGHAGRSGEAYQQRAIQNGNVRLSRPNGVNQNTVPA</sequence>
<dbReference type="PANTHER" id="PTHR10693:SF75">
    <property type="entry name" value="NUCLEAR TRANSPORT FACTOR 2"/>
    <property type="match status" value="1"/>
</dbReference>
<evidence type="ECO:0000256" key="2">
    <source>
        <dbReference type="PROSITE-ProRule" id="PRU00176"/>
    </source>
</evidence>
<dbReference type="Gene3D" id="3.30.70.330">
    <property type="match status" value="1"/>
</dbReference>
<dbReference type="SMART" id="SM00360">
    <property type="entry name" value="RRM"/>
    <property type="match status" value="1"/>
</dbReference>
<dbReference type="InterPro" id="IPR018222">
    <property type="entry name" value="Nuclear_transport_factor_2_euk"/>
</dbReference>
<feature type="region of interest" description="Disordered" evidence="3">
    <location>
        <begin position="356"/>
        <end position="376"/>
    </location>
</feature>
<dbReference type="Pfam" id="PF00076">
    <property type="entry name" value="RRM_1"/>
    <property type="match status" value="1"/>
</dbReference>
<protein>
    <submittedName>
        <fullName evidence="6">Uncharacterized protein</fullName>
    </submittedName>
</protein>
<dbReference type="SUPFAM" id="SSF54427">
    <property type="entry name" value="NTF2-like"/>
    <property type="match status" value="1"/>
</dbReference>
<feature type="domain" description="RRM" evidence="4">
    <location>
        <begin position="415"/>
        <end position="492"/>
    </location>
</feature>
<dbReference type="SUPFAM" id="SSF54928">
    <property type="entry name" value="RNA-binding domain, RBD"/>
    <property type="match status" value="1"/>
</dbReference>
<dbReference type="GO" id="GO:0003729">
    <property type="term" value="F:mRNA binding"/>
    <property type="evidence" value="ECO:0007669"/>
    <property type="project" value="TreeGrafter"/>
</dbReference>
<comment type="caution">
    <text evidence="6">The sequence shown here is derived from an EMBL/GenBank/DDBJ whole genome shotgun (WGS) entry which is preliminary data.</text>
</comment>
<name>A0A9D5BZ90_9LILI</name>
<reference evidence="6" key="1">
    <citation type="submission" date="2021-03" db="EMBL/GenBank/DDBJ databases">
        <authorList>
            <person name="Li Z."/>
            <person name="Yang C."/>
        </authorList>
    </citation>
    <scope>NUCLEOTIDE SEQUENCE</scope>
    <source>
        <strain evidence="6">Dzin_1.0</strain>
        <tissue evidence="6">Leaf</tissue>
    </source>
</reference>
<feature type="compositionally biased region" description="Basic and acidic residues" evidence="3">
    <location>
        <begin position="542"/>
        <end position="552"/>
    </location>
</feature>
<dbReference type="FunFam" id="3.10.450.50:FF:000003">
    <property type="entry name" value="Nuclear transport factor 2 family protein"/>
    <property type="match status" value="1"/>
</dbReference>
<reference evidence="6" key="2">
    <citation type="journal article" date="2022" name="Hortic Res">
        <title>The genome of Dioscorea zingiberensis sheds light on the biosynthesis, origin and evolution of the medicinally important diosgenin saponins.</title>
        <authorList>
            <person name="Li Y."/>
            <person name="Tan C."/>
            <person name="Li Z."/>
            <person name="Guo J."/>
            <person name="Li S."/>
            <person name="Chen X."/>
            <person name="Wang C."/>
            <person name="Dai X."/>
            <person name="Yang H."/>
            <person name="Song W."/>
            <person name="Hou L."/>
            <person name="Xu J."/>
            <person name="Tong Z."/>
            <person name="Xu A."/>
            <person name="Yuan X."/>
            <person name="Wang W."/>
            <person name="Yang Q."/>
            <person name="Chen L."/>
            <person name="Sun Z."/>
            <person name="Wang K."/>
            <person name="Pan B."/>
            <person name="Chen J."/>
            <person name="Bao Y."/>
            <person name="Liu F."/>
            <person name="Qi X."/>
            <person name="Gang D.R."/>
            <person name="Wen J."/>
            <person name="Li J."/>
        </authorList>
    </citation>
    <scope>NUCLEOTIDE SEQUENCE</scope>
    <source>
        <strain evidence="6">Dzin_1.0</strain>
    </source>
</reference>
<dbReference type="InterPro" id="IPR000504">
    <property type="entry name" value="RRM_dom"/>
</dbReference>
<dbReference type="InterPro" id="IPR035979">
    <property type="entry name" value="RBD_domain_sf"/>
</dbReference>
<feature type="region of interest" description="Disordered" evidence="3">
    <location>
        <begin position="1"/>
        <end position="23"/>
    </location>
</feature>
<accession>A0A9D5BZ90</accession>
<dbReference type="InterPro" id="IPR039539">
    <property type="entry name" value="Ras_GTPase_bind_prot"/>
</dbReference>
<feature type="compositionally biased region" description="Polar residues" evidence="3">
    <location>
        <begin position="1"/>
        <end position="12"/>
    </location>
</feature>
<feature type="region of interest" description="Disordered" evidence="3">
    <location>
        <begin position="266"/>
        <end position="299"/>
    </location>
</feature>
<dbReference type="InterPro" id="IPR002075">
    <property type="entry name" value="NTF2_dom"/>
</dbReference>
<evidence type="ECO:0000256" key="1">
    <source>
        <dbReference type="ARBA" id="ARBA00022884"/>
    </source>
</evidence>
<dbReference type="CDD" id="cd00590">
    <property type="entry name" value="RRM_SF"/>
    <property type="match status" value="1"/>
</dbReference>
<dbReference type="EMBL" id="JAGGNH010000009">
    <property type="protein sequence ID" value="KAJ0963500.1"/>
    <property type="molecule type" value="Genomic_DNA"/>
</dbReference>
<dbReference type="AlphaFoldDB" id="A0A9D5BZ90"/>
<gene>
    <name evidence="6" type="ORF">J5N97_028622</name>
</gene>
<dbReference type="Pfam" id="PF02136">
    <property type="entry name" value="NTF2"/>
    <property type="match status" value="1"/>
</dbReference>
<feature type="domain" description="NTF2" evidence="5">
    <location>
        <begin position="117"/>
        <end position="235"/>
    </location>
</feature>